<gene>
    <name evidence="1" type="ORF">CZ787_17270</name>
</gene>
<dbReference type="OrthoDB" id="6168922at2"/>
<evidence type="ECO:0000313" key="1">
    <source>
        <dbReference type="EMBL" id="SJN14862.1"/>
    </source>
</evidence>
<organism evidence="1 2">
    <name type="scientific">Halomonas citrativorans</name>
    <dbReference type="NCBI Taxonomy" id="2742612"/>
    <lineage>
        <taxon>Bacteria</taxon>
        <taxon>Pseudomonadati</taxon>
        <taxon>Pseudomonadota</taxon>
        <taxon>Gammaproteobacteria</taxon>
        <taxon>Oceanospirillales</taxon>
        <taxon>Halomonadaceae</taxon>
        <taxon>Halomonas</taxon>
    </lineage>
</organism>
<dbReference type="AlphaFoldDB" id="A0A1R4I4X4"/>
<dbReference type="EMBL" id="FUKM01000058">
    <property type="protein sequence ID" value="SJN14862.1"/>
    <property type="molecule type" value="Genomic_DNA"/>
</dbReference>
<dbReference type="Proteomes" id="UP000196331">
    <property type="component" value="Unassembled WGS sequence"/>
</dbReference>
<proteinExistence type="predicted"/>
<comment type="caution">
    <text evidence="1">The sequence shown here is derived from an EMBL/GenBank/DDBJ whole genome shotgun (WGS) entry which is preliminary data.</text>
</comment>
<sequence length="164" mass="18380">MSIDHNYARGKLKLLLRDLSNYNAGGFWREMSRIASGATASIHAEGLKAERNALADSNAQLSQQNEAQIRMNAKLMHERDALAAHVERLNTLASAAYSKKNGWTIQNLQELGRTAMQESPRVSLAHRDAKMKLEGFGDYAERKDRLPDLLAYQATLRKQAEAQQ</sequence>
<dbReference type="RefSeq" id="WP_087111350.1">
    <property type="nucleotide sequence ID" value="NZ_FUKM01000058.1"/>
</dbReference>
<reference evidence="1 2" key="1">
    <citation type="submission" date="2017-02" db="EMBL/GenBank/DDBJ databases">
        <authorList>
            <person name="Dridi B."/>
        </authorList>
    </citation>
    <scope>NUCLEOTIDE SEQUENCE [LARGE SCALE GENOMIC DNA]</scope>
    <source>
        <strain evidence="1 2">JB380</strain>
    </source>
</reference>
<accession>A0A1R4I4X4</accession>
<name>A0A1R4I4X4_9GAMM</name>
<protein>
    <submittedName>
        <fullName evidence="1">Uncharacterized protein</fullName>
    </submittedName>
</protein>
<evidence type="ECO:0000313" key="2">
    <source>
        <dbReference type="Proteomes" id="UP000196331"/>
    </source>
</evidence>